<feature type="region of interest" description="Disordered" evidence="7">
    <location>
        <begin position="236"/>
        <end position="256"/>
    </location>
</feature>
<organism evidence="8 9">
    <name type="scientific">Janibacter cremeus</name>
    <dbReference type="NCBI Taxonomy" id="1285192"/>
    <lineage>
        <taxon>Bacteria</taxon>
        <taxon>Bacillati</taxon>
        <taxon>Actinomycetota</taxon>
        <taxon>Actinomycetes</taxon>
        <taxon>Micrococcales</taxon>
        <taxon>Intrasporangiaceae</taxon>
        <taxon>Janibacter</taxon>
    </lineage>
</organism>
<evidence type="ECO:0000256" key="2">
    <source>
        <dbReference type="ARBA" id="ARBA00007165"/>
    </source>
</evidence>
<dbReference type="RefSeq" id="WP_185992329.1">
    <property type="nucleotide sequence ID" value="NZ_JACCAE010000001.1"/>
</dbReference>
<dbReference type="PROSITE" id="PS50895">
    <property type="entry name" value="SURF1"/>
    <property type="match status" value="1"/>
</dbReference>
<evidence type="ECO:0000256" key="5">
    <source>
        <dbReference type="ARBA" id="ARBA00023136"/>
    </source>
</evidence>
<evidence type="ECO:0000256" key="1">
    <source>
        <dbReference type="ARBA" id="ARBA00004370"/>
    </source>
</evidence>
<keyword evidence="3" id="KW-0812">Transmembrane</keyword>
<comment type="similarity">
    <text evidence="2 6">Belongs to the SURF1 family.</text>
</comment>
<accession>A0A852VUL3</accession>
<sequence>MLRLLWTPRWLGWLALAVLAALVCTWLGQWQWSRYEDKAARADRIEAHYGADPVPVTDVLTEQSLPTERQWTKVTATGEYLPEEQLLVRNRPLEGTYGYEVLVPLRLADGQRLVVDRGWVINSPKGADVAPEVPPPPQGTVTVTGWALPSEPDLGRDMPAGQIASVHLPEVAQRVGGPVLGGYVSLESEDPSVTRPAPLEVPDTGTGPHMAYAIQWWLVGPAAFIFYGMALRREAESDTGRAPREKKVRIWDEEDG</sequence>
<dbReference type="GO" id="GO:0005886">
    <property type="term" value="C:plasma membrane"/>
    <property type="evidence" value="ECO:0007669"/>
    <property type="project" value="UniProtKB-SubCell"/>
</dbReference>
<dbReference type="CDD" id="cd06662">
    <property type="entry name" value="SURF1"/>
    <property type="match status" value="1"/>
</dbReference>
<keyword evidence="5" id="KW-0472">Membrane</keyword>
<reference evidence="8 9" key="1">
    <citation type="submission" date="2020-07" db="EMBL/GenBank/DDBJ databases">
        <title>Sequencing the genomes of 1000 actinobacteria strains.</title>
        <authorList>
            <person name="Klenk H.-P."/>
        </authorList>
    </citation>
    <scope>NUCLEOTIDE SEQUENCE [LARGE SCALE GENOMIC DNA]</scope>
    <source>
        <strain evidence="8 9">DSM 26154</strain>
    </source>
</reference>
<evidence type="ECO:0000256" key="3">
    <source>
        <dbReference type="ARBA" id="ARBA00022692"/>
    </source>
</evidence>
<evidence type="ECO:0000313" key="9">
    <source>
        <dbReference type="Proteomes" id="UP000554054"/>
    </source>
</evidence>
<keyword evidence="6" id="KW-1003">Cell membrane</keyword>
<protein>
    <recommendedName>
        <fullName evidence="6">SURF1-like protein</fullName>
    </recommendedName>
</protein>
<comment type="caution">
    <text evidence="8">The sequence shown here is derived from an EMBL/GenBank/DDBJ whole genome shotgun (WGS) entry which is preliminary data.</text>
</comment>
<name>A0A852VUL3_9MICO</name>
<dbReference type="AlphaFoldDB" id="A0A852VUL3"/>
<dbReference type="InterPro" id="IPR045214">
    <property type="entry name" value="Surf1/Surf4"/>
</dbReference>
<keyword evidence="9" id="KW-1185">Reference proteome</keyword>
<dbReference type="Proteomes" id="UP000554054">
    <property type="component" value="Unassembled WGS sequence"/>
</dbReference>
<comment type="subcellular location">
    <subcellularLocation>
        <location evidence="6">Cell membrane</location>
        <topology evidence="6">Multi-pass membrane protein</topology>
    </subcellularLocation>
    <subcellularLocation>
        <location evidence="1">Membrane</location>
    </subcellularLocation>
</comment>
<evidence type="ECO:0000313" key="8">
    <source>
        <dbReference type="EMBL" id="NYF99659.1"/>
    </source>
</evidence>
<evidence type="ECO:0000256" key="4">
    <source>
        <dbReference type="ARBA" id="ARBA00022989"/>
    </source>
</evidence>
<dbReference type="InterPro" id="IPR002994">
    <property type="entry name" value="Surf1/Shy1"/>
</dbReference>
<evidence type="ECO:0000256" key="7">
    <source>
        <dbReference type="SAM" id="MobiDB-lite"/>
    </source>
</evidence>
<gene>
    <name evidence="8" type="ORF">BJY20_003051</name>
</gene>
<proteinExistence type="inferred from homology"/>
<dbReference type="PANTHER" id="PTHR23427:SF2">
    <property type="entry name" value="SURFEIT LOCUS PROTEIN 1"/>
    <property type="match status" value="1"/>
</dbReference>
<dbReference type="PANTHER" id="PTHR23427">
    <property type="entry name" value="SURFEIT LOCUS PROTEIN"/>
    <property type="match status" value="1"/>
</dbReference>
<dbReference type="EMBL" id="JACCAE010000001">
    <property type="protein sequence ID" value="NYF99659.1"/>
    <property type="molecule type" value="Genomic_DNA"/>
</dbReference>
<evidence type="ECO:0000256" key="6">
    <source>
        <dbReference type="RuleBase" id="RU363076"/>
    </source>
</evidence>
<keyword evidence="4" id="KW-1133">Transmembrane helix</keyword>
<dbReference type="Pfam" id="PF02104">
    <property type="entry name" value="SURF1"/>
    <property type="match status" value="1"/>
</dbReference>